<sequence>MGPPADVVFAAERSGPGPDVLFRLRPGGIPRPAAAAVEAASAAAASLRPCLEAAVVVYPSDLPGGRRCRRVLAPPDSDEDYSDGEDGEAEVRAAWGGAATAAGLGGGLRRLVPGWLGPAAAEARAGAFRARRGIGPGDAADHAELLRFLQWARPPGQWLRRGELPAAGPEDPSIWRAGWSSGSASVLPVRLRGLSPFALFDAALFDAQLGGGDGGAFAEGPAAARSLFSALGICRDERLFAIRDGDFAEVEGQVVLRRHRRGSSEPRAARAWRRKRLAGWEEVALRSEESGGGSERQRPTLGAFAGDEMDFNSDPLELLAALDEVVAGAGGGGSSALVEVSCGDICDHAHGVVLIAVAHLEAVGAVVGGWAGGERMFT</sequence>
<reference evidence="1 2" key="1">
    <citation type="journal article" date="2023" name="Commun. Biol.">
        <title>Genome analysis of Parmales, the sister group of diatoms, reveals the evolutionary specialization of diatoms from phago-mixotrophs to photoautotrophs.</title>
        <authorList>
            <person name="Ban H."/>
            <person name="Sato S."/>
            <person name="Yoshikawa S."/>
            <person name="Yamada K."/>
            <person name="Nakamura Y."/>
            <person name="Ichinomiya M."/>
            <person name="Sato N."/>
            <person name="Blanc-Mathieu R."/>
            <person name="Endo H."/>
            <person name="Kuwata A."/>
            <person name="Ogata H."/>
        </authorList>
    </citation>
    <scope>NUCLEOTIDE SEQUENCE [LARGE SCALE GENOMIC DNA]</scope>
</reference>
<dbReference type="EMBL" id="BRYB01002048">
    <property type="protein sequence ID" value="GMI38721.1"/>
    <property type="molecule type" value="Genomic_DNA"/>
</dbReference>
<accession>A0ABQ6N2Z1</accession>
<evidence type="ECO:0000313" key="1">
    <source>
        <dbReference type="EMBL" id="GMI38721.1"/>
    </source>
</evidence>
<dbReference type="Proteomes" id="UP001165060">
    <property type="component" value="Unassembled WGS sequence"/>
</dbReference>
<name>A0ABQ6N2Z1_9STRA</name>
<protein>
    <submittedName>
        <fullName evidence="1">Uncharacterized protein</fullName>
    </submittedName>
</protein>
<evidence type="ECO:0000313" key="2">
    <source>
        <dbReference type="Proteomes" id="UP001165060"/>
    </source>
</evidence>
<organism evidence="1 2">
    <name type="scientific">Tetraparma gracilis</name>
    <dbReference type="NCBI Taxonomy" id="2962635"/>
    <lineage>
        <taxon>Eukaryota</taxon>
        <taxon>Sar</taxon>
        <taxon>Stramenopiles</taxon>
        <taxon>Ochrophyta</taxon>
        <taxon>Bolidophyceae</taxon>
        <taxon>Parmales</taxon>
        <taxon>Triparmaceae</taxon>
        <taxon>Tetraparma</taxon>
    </lineage>
</organism>
<proteinExistence type="predicted"/>
<keyword evidence="2" id="KW-1185">Reference proteome</keyword>
<gene>
    <name evidence="1" type="ORF">TeGR_g860</name>
</gene>
<comment type="caution">
    <text evidence="1">The sequence shown here is derived from an EMBL/GenBank/DDBJ whole genome shotgun (WGS) entry which is preliminary data.</text>
</comment>